<dbReference type="EMBL" id="CADCXU010023041">
    <property type="protein sequence ID" value="CAB0010480.1"/>
    <property type="molecule type" value="Genomic_DNA"/>
</dbReference>
<dbReference type="AlphaFoldDB" id="A0A6H5H0E9"/>
<evidence type="ECO:0000256" key="1">
    <source>
        <dbReference type="SAM" id="MobiDB-lite"/>
    </source>
</evidence>
<reference evidence="2 3" key="1">
    <citation type="submission" date="2020-02" db="EMBL/GenBank/DDBJ databases">
        <authorList>
            <person name="Ferguson B K."/>
        </authorList>
    </citation>
    <scope>NUCLEOTIDE SEQUENCE [LARGE SCALE GENOMIC DNA]</scope>
</reference>
<feature type="compositionally biased region" description="Acidic residues" evidence="1">
    <location>
        <begin position="114"/>
        <end position="132"/>
    </location>
</feature>
<dbReference type="Proteomes" id="UP000479000">
    <property type="component" value="Unassembled WGS sequence"/>
</dbReference>
<sequence length="141" mass="16675">LEVSSYNRESRKNFFLYTFSQNHFPNTFLHKLAPNGIKFYFNIYGVNGSIVIVLKPRIGKEHQKKTFTLTRLLQRGQGELPIFHEYTVHRRRLARTVEQSWDPNKRDGVCMQEVGDDEEEEEVEVEVVEREEDEGRVAEEE</sequence>
<evidence type="ECO:0000313" key="3">
    <source>
        <dbReference type="Proteomes" id="UP000479000"/>
    </source>
</evidence>
<evidence type="ECO:0000313" key="2">
    <source>
        <dbReference type="EMBL" id="CAB0010480.1"/>
    </source>
</evidence>
<name>A0A6H5H0E9_9HEMI</name>
<keyword evidence="3" id="KW-1185">Reference proteome</keyword>
<protein>
    <submittedName>
        <fullName evidence="2">Uncharacterized protein</fullName>
    </submittedName>
</protein>
<accession>A0A6H5H0E9</accession>
<gene>
    <name evidence="2" type="ORF">NTEN_LOCUS15524</name>
</gene>
<feature type="region of interest" description="Disordered" evidence="1">
    <location>
        <begin position="113"/>
        <end position="141"/>
    </location>
</feature>
<feature type="non-terminal residue" evidence="2">
    <location>
        <position position="1"/>
    </location>
</feature>
<organism evidence="2 3">
    <name type="scientific">Nesidiocoris tenuis</name>
    <dbReference type="NCBI Taxonomy" id="355587"/>
    <lineage>
        <taxon>Eukaryota</taxon>
        <taxon>Metazoa</taxon>
        <taxon>Ecdysozoa</taxon>
        <taxon>Arthropoda</taxon>
        <taxon>Hexapoda</taxon>
        <taxon>Insecta</taxon>
        <taxon>Pterygota</taxon>
        <taxon>Neoptera</taxon>
        <taxon>Paraneoptera</taxon>
        <taxon>Hemiptera</taxon>
        <taxon>Heteroptera</taxon>
        <taxon>Panheteroptera</taxon>
        <taxon>Cimicomorpha</taxon>
        <taxon>Miridae</taxon>
        <taxon>Dicyphina</taxon>
        <taxon>Nesidiocoris</taxon>
    </lineage>
</organism>
<proteinExistence type="predicted"/>